<evidence type="ECO:0000256" key="14">
    <source>
        <dbReference type="PIRSR" id="PIRSR600823-1"/>
    </source>
</evidence>
<comment type="function">
    <text evidence="2">Removal of H(2)O(2), oxidation of toxic reductants, biosynthesis and degradation of lignin, suberization, auxin catabolism, response to environmental stresses such as wounding, pathogen attack and oxidative stress. These functions might be dependent on each isozyme/isoform in each plant tissue.</text>
</comment>
<dbReference type="PANTHER" id="PTHR31517:SF84">
    <property type="entry name" value="PEROXIDASE"/>
    <property type="match status" value="1"/>
</dbReference>
<evidence type="ECO:0000256" key="11">
    <source>
        <dbReference type="ARBA" id="ARBA00023157"/>
    </source>
</evidence>
<accession>A0A8J5HFP1</accession>
<feature type="binding site" evidence="15">
    <location>
        <position position="175"/>
    </location>
    <ligand>
        <name>substrate</name>
    </ligand>
</feature>
<feature type="binding site" evidence="16">
    <location>
        <position position="99"/>
    </location>
    <ligand>
        <name>Ca(2+)</name>
        <dbReference type="ChEBI" id="CHEBI:29108"/>
        <label>1</label>
    </ligand>
</feature>
<dbReference type="InterPro" id="IPR019793">
    <property type="entry name" value="Peroxidases_heam-ligand_BS"/>
</dbReference>
<dbReference type="Gene3D" id="1.10.420.10">
    <property type="entry name" value="Peroxidase, domain 2"/>
    <property type="match status" value="1"/>
</dbReference>
<keyword evidence="11 18" id="KW-1015">Disulfide bond</keyword>
<keyword evidence="19" id="KW-0964">Secreted</keyword>
<dbReference type="AlphaFoldDB" id="A0A8J5HFP1"/>
<sequence length="336" mass="36152">MTQRRINIMSPTLASLVAIFSCMALCSLMRASAASKLRVGFYTQTCPRAEALVREAFDDAVRKTDDIGADLLRMHFHDCFVRGCDGSILIASANGNTAEKDAEINQTIEEEAFQVVDNAKASLEAACPGVVSCADILAYVARDSVAHYGGGFYDVPAGRRDGRISLATDTSENIPRHNFTLDQLTRVVARKGLTQSEMITLSGAHTIGIAHCPAFTERLYNFNSSSGVDPTLDPAYLVQLQQQCPTAASNTEVPMDPPSELGFDNSYYQGILRNRGLFTSDQTLVSTPAAAAQVTLFARNSAVFKSRFAAAMVRMGSVGVLTGSNGEIRSNCRAPN</sequence>
<feature type="binding site" evidence="16">
    <location>
        <position position="256"/>
    </location>
    <ligand>
        <name>Ca(2+)</name>
        <dbReference type="ChEBI" id="CHEBI:29108"/>
        <label>2</label>
    </ligand>
</feature>
<feature type="disulfide bond" evidence="18">
    <location>
        <begin position="212"/>
        <end position="244"/>
    </location>
</feature>
<proteinExistence type="inferred from homology"/>
<dbReference type="InterPro" id="IPR019794">
    <property type="entry name" value="Peroxidases_AS"/>
</dbReference>
<evidence type="ECO:0000256" key="2">
    <source>
        <dbReference type="ARBA" id="ARBA00002322"/>
    </source>
</evidence>
<feature type="binding site" evidence="16">
    <location>
        <position position="206"/>
    </location>
    <ligand>
        <name>Ca(2+)</name>
        <dbReference type="ChEBI" id="CHEBI:29108"/>
        <label>2</label>
    </ligand>
</feature>
<feature type="disulfide bond" evidence="18">
    <location>
        <begin position="133"/>
        <end position="332"/>
    </location>
</feature>
<feature type="active site" description="Proton acceptor" evidence="14">
    <location>
        <position position="77"/>
    </location>
</feature>
<gene>
    <name evidence="21" type="ORF">ZIOFF_025707</name>
</gene>
<dbReference type="GO" id="GO:0140825">
    <property type="term" value="F:lactoperoxidase activity"/>
    <property type="evidence" value="ECO:0007669"/>
    <property type="project" value="UniProtKB-EC"/>
</dbReference>
<dbReference type="GO" id="GO:0042744">
    <property type="term" value="P:hydrogen peroxide catabolic process"/>
    <property type="evidence" value="ECO:0007669"/>
    <property type="project" value="UniProtKB-KW"/>
</dbReference>
<feature type="binding site" evidence="16">
    <location>
        <position position="81"/>
    </location>
    <ligand>
        <name>Ca(2+)</name>
        <dbReference type="ChEBI" id="CHEBI:29108"/>
        <label>1</label>
    </ligand>
</feature>
<name>A0A8J5HFP1_ZINOF</name>
<dbReference type="PROSITE" id="PS50873">
    <property type="entry name" value="PEROXIDASE_4"/>
    <property type="match status" value="1"/>
</dbReference>
<dbReference type="EMBL" id="JACMSC010000007">
    <property type="protein sequence ID" value="KAG6515315.1"/>
    <property type="molecule type" value="Genomic_DNA"/>
</dbReference>
<feature type="binding site" evidence="16">
    <location>
        <position position="264"/>
    </location>
    <ligand>
        <name>Ca(2+)</name>
        <dbReference type="ChEBI" id="CHEBI:29108"/>
        <label>2</label>
    </ligand>
</feature>
<evidence type="ECO:0000256" key="6">
    <source>
        <dbReference type="ARBA" id="ARBA00022617"/>
    </source>
</evidence>
<comment type="similarity">
    <text evidence="19">Belongs to the peroxidase family. Classical plant (class III) peroxidase subfamily.</text>
</comment>
<keyword evidence="6 19" id="KW-0349">Heme</keyword>
<evidence type="ECO:0000256" key="18">
    <source>
        <dbReference type="PIRSR" id="PIRSR600823-5"/>
    </source>
</evidence>
<dbReference type="Proteomes" id="UP000734854">
    <property type="component" value="Unassembled WGS sequence"/>
</dbReference>
<evidence type="ECO:0000256" key="9">
    <source>
        <dbReference type="ARBA" id="ARBA00023002"/>
    </source>
</evidence>
<dbReference type="Gene3D" id="1.10.520.10">
    <property type="match status" value="1"/>
</dbReference>
<keyword evidence="12" id="KW-0873">Pyrrolidone carboxylic acid</keyword>
<comment type="similarity">
    <text evidence="3">Belongs to the peroxidase family. Ascorbate peroxidase subfamily.</text>
</comment>
<evidence type="ECO:0000256" key="15">
    <source>
        <dbReference type="PIRSR" id="PIRSR600823-2"/>
    </source>
</evidence>
<reference evidence="21 22" key="1">
    <citation type="submission" date="2020-08" db="EMBL/GenBank/DDBJ databases">
        <title>Plant Genome Project.</title>
        <authorList>
            <person name="Zhang R.-G."/>
        </authorList>
    </citation>
    <scope>NUCLEOTIDE SEQUENCE [LARGE SCALE GENOMIC DNA]</scope>
    <source>
        <tissue evidence="21">Rhizome</tissue>
    </source>
</reference>
<feature type="binding site" evidence="16">
    <location>
        <position position="87"/>
    </location>
    <ligand>
        <name>Ca(2+)</name>
        <dbReference type="ChEBI" id="CHEBI:29108"/>
        <label>1</label>
    </ligand>
</feature>
<evidence type="ECO:0000313" key="22">
    <source>
        <dbReference type="Proteomes" id="UP000734854"/>
    </source>
</evidence>
<evidence type="ECO:0000256" key="3">
    <source>
        <dbReference type="ARBA" id="ARBA00006873"/>
    </source>
</evidence>
<evidence type="ECO:0000256" key="13">
    <source>
        <dbReference type="ARBA" id="ARBA00023324"/>
    </source>
</evidence>
<keyword evidence="5 19" id="KW-0575">Peroxidase</keyword>
<evidence type="ECO:0000256" key="19">
    <source>
        <dbReference type="RuleBase" id="RU362060"/>
    </source>
</evidence>
<evidence type="ECO:0000313" key="21">
    <source>
        <dbReference type="EMBL" id="KAG6515315.1"/>
    </source>
</evidence>
<evidence type="ECO:0000256" key="4">
    <source>
        <dbReference type="ARBA" id="ARBA00012313"/>
    </source>
</evidence>
<feature type="site" description="Transition state stabilizer" evidence="17">
    <location>
        <position position="73"/>
    </location>
</feature>
<dbReference type="GO" id="GO:0005576">
    <property type="term" value="C:extracellular region"/>
    <property type="evidence" value="ECO:0007669"/>
    <property type="project" value="UniProtKB-SubCell"/>
</dbReference>
<comment type="caution">
    <text evidence="21">The sequence shown here is derived from an EMBL/GenBank/DDBJ whole genome shotgun (WGS) entry which is preliminary data.</text>
</comment>
<dbReference type="GO" id="GO:0046872">
    <property type="term" value="F:metal ion binding"/>
    <property type="evidence" value="ECO:0007669"/>
    <property type="project" value="UniProtKB-UniRule"/>
</dbReference>
<dbReference type="EC" id="1.11.1.7" evidence="4 19"/>
<comment type="cofactor">
    <cofactor evidence="16 19">
        <name>Ca(2+)</name>
        <dbReference type="ChEBI" id="CHEBI:29108"/>
    </cofactor>
    <text evidence="16 19">Binds 2 calcium ions per subunit.</text>
</comment>
<evidence type="ECO:0000256" key="10">
    <source>
        <dbReference type="ARBA" id="ARBA00023004"/>
    </source>
</evidence>
<keyword evidence="8 16" id="KW-0106">Calcium</keyword>
<organism evidence="21 22">
    <name type="scientific">Zingiber officinale</name>
    <name type="common">Ginger</name>
    <name type="synonym">Amomum zingiber</name>
    <dbReference type="NCBI Taxonomy" id="94328"/>
    <lineage>
        <taxon>Eukaryota</taxon>
        <taxon>Viridiplantae</taxon>
        <taxon>Streptophyta</taxon>
        <taxon>Embryophyta</taxon>
        <taxon>Tracheophyta</taxon>
        <taxon>Spermatophyta</taxon>
        <taxon>Magnoliopsida</taxon>
        <taxon>Liliopsida</taxon>
        <taxon>Zingiberales</taxon>
        <taxon>Zingiberaceae</taxon>
        <taxon>Zingiber</taxon>
    </lineage>
</organism>
<dbReference type="PRINTS" id="PR00461">
    <property type="entry name" value="PLPEROXIDASE"/>
</dbReference>
<evidence type="ECO:0000256" key="16">
    <source>
        <dbReference type="PIRSR" id="PIRSR600823-3"/>
    </source>
</evidence>
<feature type="disulfide bond" evidence="18">
    <location>
        <begin position="79"/>
        <end position="84"/>
    </location>
</feature>
<evidence type="ECO:0000256" key="17">
    <source>
        <dbReference type="PIRSR" id="PIRSR600823-4"/>
    </source>
</evidence>
<comment type="catalytic activity">
    <reaction evidence="1 19">
        <text>2 a phenolic donor + H2O2 = 2 a phenolic radical donor + 2 H2O</text>
        <dbReference type="Rhea" id="RHEA:56136"/>
        <dbReference type="ChEBI" id="CHEBI:15377"/>
        <dbReference type="ChEBI" id="CHEBI:16240"/>
        <dbReference type="ChEBI" id="CHEBI:139520"/>
        <dbReference type="ChEBI" id="CHEBI:139521"/>
        <dbReference type="EC" id="1.11.1.7"/>
    </reaction>
</comment>
<dbReference type="PROSITE" id="PS00435">
    <property type="entry name" value="PEROXIDASE_1"/>
    <property type="match status" value="1"/>
</dbReference>
<feature type="binding site" evidence="16">
    <location>
        <position position="83"/>
    </location>
    <ligand>
        <name>Ca(2+)</name>
        <dbReference type="ChEBI" id="CHEBI:29108"/>
        <label>1</label>
    </ligand>
</feature>
<evidence type="ECO:0000256" key="12">
    <source>
        <dbReference type="ARBA" id="ARBA00023283"/>
    </source>
</evidence>
<feature type="binding site" evidence="16">
    <location>
        <position position="78"/>
    </location>
    <ligand>
        <name>Ca(2+)</name>
        <dbReference type="ChEBI" id="CHEBI:29108"/>
        <label>1</label>
    </ligand>
</feature>
<protein>
    <recommendedName>
        <fullName evidence="4 19">Peroxidase</fullName>
        <ecNumber evidence="4 19">1.11.1.7</ecNumber>
    </recommendedName>
</protein>
<feature type="disulfide bond" evidence="18">
    <location>
        <begin position="46"/>
        <end position="127"/>
    </location>
</feature>
<dbReference type="FunFam" id="1.10.420.10:FF:000001">
    <property type="entry name" value="Peroxidase"/>
    <property type="match status" value="1"/>
</dbReference>
<keyword evidence="13 19" id="KW-0376">Hydrogen peroxide</keyword>
<keyword evidence="7 16" id="KW-0479">Metal-binding</keyword>
<dbReference type="GO" id="GO:0006979">
    <property type="term" value="P:response to oxidative stress"/>
    <property type="evidence" value="ECO:0007669"/>
    <property type="project" value="UniProtKB-UniRule"/>
</dbReference>
<dbReference type="InterPro" id="IPR010255">
    <property type="entry name" value="Haem_peroxidase_sf"/>
</dbReference>
<evidence type="ECO:0000256" key="1">
    <source>
        <dbReference type="ARBA" id="ARBA00000189"/>
    </source>
</evidence>
<feature type="domain" description="Plant heme peroxidase family profile" evidence="20">
    <location>
        <begin position="36"/>
        <end position="336"/>
    </location>
</feature>
<comment type="cofactor">
    <cofactor evidence="16 19">
        <name>heme b</name>
        <dbReference type="ChEBI" id="CHEBI:60344"/>
    </cofactor>
    <text evidence="16 19">Binds 1 heme b (iron(II)-protoporphyrin IX) group per subunit.</text>
</comment>
<dbReference type="InterPro" id="IPR033905">
    <property type="entry name" value="Secretory_peroxidase"/>
</dbReference>
<feature type="binding site" evidence="16">
    <location>
        <position position="85"/>
    </location>
    <ligand>
        <name>Ca(2+)</name>
        <dbReference type="ChEBI" id="CHEBI:29108"/>
        <label>1</label>
    </ligand>
</feature>
<dbReference type="InterPro" id="IPR002016">
    <property type="entry name" value="Haem_peroxidase"/>
</dbReference>
<dbReference type="PROSITE" id="PS00436">
    <property type="entry name" value="PEROXIDASE_2"/>
    <property type="match status" value="1"/>
</dbReference>
<evidence type="ECO:0000256" key="7">
    <source>
        <dbReference type="ARBA" id="ARBA00022723"/>
    </source>
</evidence>
<dbReference type="InterPro" id="IPR000823">
    <property type="entry name" value="Peroxidase_pln"/>
</dbReference>
<keyword evidence="10 16" id="KW-0408">Iron</keyword>
<feature type="binding site" description="axial binding residue" evidence="16">
    <location>
        <position position="205"/>
    </location>
    <ligand>
        <name>heme b</name>
        <dbReference type="ChEBI" id="CHEBI:60344"/>
    </ligand>
    <ligandPart>
        <name>Fe</name>
        <dbReference type="ChEBI" id="CHEBI:18248"/>
    </ligandPart>
</feature>
<evidence type="ECO:0000256" key="8">
    <source>
        <dbReference type="ARBA" id="ARBA00022837"/>
    </source>
</evidence>
<comment type="subcellular location">
    <subcellularLocation>
        <location evidence="19">Secreted</location>
    </subcellularLocation>
</comment>
<dbReference type="FunFam" id="1.10.520.10:FF:000008">
    <property type="entry name" value="Peroxidase"/>
    <property type="match status" value="1"/>
</dbReference>
<evidence type="ECO:0000259" key="20">
    <source>
        <dbReference type="PROSITE" id="PS50873"/>
    </source>
</evidence>
<dbReference type="SUPFAM" id="SSF48113">
    <property type="entry name" value="Heme-dependent peroxidases"/>
    <property type="match status" value="1"/>
</dbReference>
<dbReference type="PRINTS" id="PR00458">
    <property type="entry name" value="PEROXIDASE"/>
</dbReference>
<dbReference type="CDD" id="cd00693">
    <property type="entry name" value="secretory_peroxidase"/>
    <property type="match status" value="1"/>
</dbReference>
<evidence type="ECO:0000256" key="5">
    <source>
        <dbReference type="ARBA" id="ARBA00022559"/>
    </source>
</evidence>
<dbReference type="PROSITE" id="PS51257">
    <property type="entry name" value="PROKAR_LIPOPROTEIN"/>
    <property type="match status" value="1"/>
</dbReference>
<keyword evidence="22" id="KW-1185">Reference proteome</keyword>
<keyword evidence="9 19" id="KW-0560">Oxidoreductase</keyword>
<dbReference type="Pfam" id="PF00141">
    <property type="entry name" value="peroxidase"/>
    <property type="match status" value="1"/>
</dbReference>
<dbReference type="PANTHER" id="PTHR31517">
    <property type="match status" value="1"/>
</dbReference>
<dbReference type="GO" id="GO:0020037">
    <property type="term" value="F:heme binding"/>
    <property type="evidence" value="ECO:0007669"/>
    <property type="project" value="UniProtKB-UniRule"/>
</dbReference>